<dbReference type="GO" id="GO:0008168">
    <property type="term" value="F:methyltransferase activity"/>
    <property type="evidence" value="ECO:0007669"/>
    <property type="project" value="UniProtKB-KW"/>
</dbReference>
<evidence type="ECO:0000256" key="1">
    <source>
        <dbReference type="SAM" id="MobiDB-lite"/>
    </source>
</evidence>
<accession>A0A1M7PC80</accession>
<dbReference type="Gene3D" id="3.40.50.150">
    <property type="entry name" value="Vaccinia Virus protein VP39"/>
    <property type="match status" value="1"/>
</dbReference>
<dbReference type="GO" id="GO:0032259">
    <property type="term" value="P:methylation"/>
    <property type="evidence" value="ECO:0007669"/>
    <property type="project" value="UniProtKB-KW"/>
</dbReference>
<feature type="region of interest" description="Disordered" evidence="1">
    <location>
        <begin position="1"/>
        <end position="38"/>
    </location>
</feature>
<keyword evidence="2" id="KW-0489">Methyltransferase</keyword>
<dbReference type="STRING" id="134849.SAMN05443668_103159"/>
<dbReference type="Proteomes" id="UP000184440">
    <property type="component" value="Unassembled WGS sequence"/>
</dbReference>
<dbReference type="InterPro" id="IPR006764">
    <property type="entry name" value="SAM_dep_MeTrfase_SAV2177_type"/>
</dbReference>
<evidence type="ECO:0000313" key="3">
    <source>
        <dbReference type="Proteomes" id="UP000184440"/>
    </source>
</evidence>
<keyword evidence="3" id="KW-1185">Reference proteome</keyword>
<gene>
    <name evidence="2" type="ORF">SAMN05443668_103159</name>
</gene>
<dbReference type="InterPro" id="IPR029063">
    <property type="entry name" value="SAM-dependent_MTases_sf"/>
</dbReference>
<dbReference type="PIRSF" id="PIRSF017393">
    <property type="entry name" value="MTase_SAV2177"/>
    <property type="match status" value="1"/>
</dbReference>
<dbReference type="AlphaFoldDB" id="A0A1M7PC80"/>
<sequence>MSEEAEKGPMATETPTDGAAEFMSRPIDPDRKSVPIDTGVPHPARVMDFWLGGKDNFAADRAVGEQIVGGAPILPIVMRAERQFLGRAVGYLAGVGEVRQFLDIGTGIPTAGNTHEVAQAIAPDAKVVYVDNDPIVLSHARALLVAASPGTVDYIDADLRNVRQVLEGASGLLDFSRPVAVTLLGILEFIADDQVAEILAVIKEALSVGSYLAVASSASEGPLPAAAELWNSSGATPITLRTAAQIGAFLDGLEVVSPGVVQLPQWRPDASTEYLELDVPQYGGLARKT</sequence>
<organism evidence="2 3">
    <name type="scientific">Cryptosporangium aurantiacum</name>
    <dbReference type="NCBI Taxonomy" id="134849"/>
    <lineage>
        <taxon>Bacteria</taxon>
        <taxon>Bacillati</taxon>
        <taxon>Actinomycetota</taxon>
        <taxon>Actinomycetes</taxon>
        <taxon>Cryptosporangiales</taxon>
        <taxon>Cryptosporangiaceae</taxon>
        <taxon>Cryptosporangium</taxon>
    </lineage>
</organism>
<keyword evidence="2" id="KW-0808">Transferase</keyword>
<evidence type="ECO:0000313" key="2">
    <source>
        <dbReference type="EMBL" id="SHN14157.1"/>
    </source>
</evidence>
<dbReference type="EMBL" id="FRCS01000003">
    <property type="protein sequence ID" value="SHN14157.1"/>
    <property type="molecule type" value="Genomic_DNA"/>
</dbReference>
<dbReference type="SUPFAM" id="SSF53335">
    <property type="entry name" value="S-adenosyl-L-methionine-dependent methyltransferases"/>
    <property type="match status" value="1"/>
</dbReference>
<protein>
    <submittedName>
        <fullName evidence="2">S-adenosyl methyltransferase</fullName>
    </submittedName>
</protein>
<dbReference type="Pfam" id="PF04672">
    <property type="entry name" value="Methyltransf_19"/>
    <property type="match status" value="1"/>
</dbReference>
<reference evidence="2 3" key="1">
    <citation type="submission" date="2016-11" db="EMBL/GenBank/DDBJ databases">
        <authorList>
            <person name="Jaros S."/>
            <person name="Januszkiewicz K."/>
            <person name="Wedrychowicz H."/>
        </authorList>
    </citation>
    <scope>NUCLEOTIDE SEQUENCE [LARGE SCALE GENOMIC DNA]</scope>
    <source>
        <strain evidence="2 3">DSM 46144</strain>
    </source>
</reference>
<proteinExistence type="predicted"/>
<name>A0A1M7PC80_9ACTN</name>